<evidence type="ECO:0000256" key="6">
    <source>
        <dbReference type="ARBA" id="ARBA00023315"/>
    </source>
</evidence>
<dbReference type="InterPro" id="IPR042112">
    <property type="entry name" value="P_AcTrfase_dom2"/>
</dbReference>
<dbReference type="SUPFAM" id="SSF53659">
    <property type="entry name" value="Isocitrate/Isopropylmalate dehydrogenase-like"/>
    <property type="match status" value="1"/>
</dbReference>
<gene>
    <name evidence="9" type="primary">pta</name>
    <name evidence="9" type="ORF">SAC06_08090</name>
</gene>
<dbReference type="EC" id="2.3.1.8" evidence="3"/>
<dbReference type="InterPro" id="IPR050500">
    <property type="entry name" value="Phos_Acetyltrans/Butyryltrans"/>
</dbReference>
<evidence type="ECO:0000256" key="5">
    <source>
        <dbReference type="ARBA" id="ARBA00022679"/>
    </source>
</evidence>
<evidence type="ECO:0000256" key="7">
    <source>
        <dbReference type="ARBA" id="ARBA00031108"/>
    </source>
</evidence>
<dbReference type="PANTHER" id="PTHR43356:SF3">
    <property type="entry name" value="PHOSPHATE ACETYLTRANSFERASE"/>
    <property type="match status" value="1"/>
</dbReference>
<dbReference type="InterPro" id="IPR004614">
    <property type="entry name" value="P_AcTrfase"/>
</dbReference>
<dbReference type="RefSeq" id="WP_350257799.1">
    <property type="nucleotide sequence ID" value="NZ_CP138335.1"/>
</dbReference>
<dbReference type="Pfam" id="PF01515">
    <property type="entry name" value="PTA_PTB"/>
    <property type="match status" value="1"/>
</dbReference>
<accession>A0AAU7V6G4</accession>
<name>A0AAU7V6G4_9ACTO</name>
<organism evidence="9">
    <name type="scientific">Scrofimicrobium appendicitidis</name>
    <dbReference type="NCBI Taxonomy" id="3079930"/>
    <lineage>
        <taxon>Bacteria</taxon>
        <taxon>Bacillati</taxon>
        <taxon>Actinomycetota</taxon>
        <taxon>Actinomycetes</taxon>
        <taxon>Actinomycetales</taxon>
        <taxon>Actinomycetaceae</taxon>
        <taxon>Scrofimicrobium</taxon>
    </lineage>
</organism>
<comment type="catalytic activity">
    <reaction evidence="1">
        <text>acetyl-CoA + phosphate = acetyl phosphate + CoA</text>
        <dbReference type="Rhea" id="RHEA:19521"/>
        <dbReference type="ChEBI" id="CHEBI:22191"/>
        <dbReference type="ChEBI" id="CHEBI:43474"/>
        <dbReference type="ChEBI" id="CHEBI:57287"/>
        <dbReference type="ChEBI" id="CHEBI:57288"/>
        <dbReference type="EC" id="2.3.1.8"/>
    </reaction>
</comment>
<reference evidence="9" key="1">
    <citation type="submission" date="2023-11" db="EMBL/GenBank/DDBJ databases">
        <title>Scrofimicrobium hongkongense sp. nov., isolated from a patient with peritonitis.</title>
        <authorList>
            <person name="Lao H.Y."/>
            <person name="Wong A.Y.P."/>
            <person name="Ng T.L."/>
            <person name="Wong R.Y.L."/>
            <person name="Yau M.C.Y."/>
            <person name="Lam J.Y.W."/>
            <person name="Siu G.K.H."/>
        </authorList>
    </citation>
    <scope>NUCLEOTIDE SEQUENCE</scope>
    <source>
        <strain evidence="9">R131</strain>
    </source>
</reference>
<feature type="domain" description="Phosphate acetyl/butaryl transferase" evidence="8">
    <location>
        <begin position="184"/>
        <end position="500"/>
    </location>
</feature>
<dbReference type="InterPro" id="IPR002505">
    <property type="entry name" value="PTA_PTB"/>
</dbReference>
<evidence type="ECO:0000259" key="8">
    <source>
        <dbReference type="Pfam" id="PF01515"/>
    </source>
</evidence>
<dbReference type="NCBIfam" id="NF007233">
    <property type="entry name" value="PRK09653.1"/>
    <property type="match status" value="1"/>
</dbReference>
<evidence type="ECO:0000256" key="4">
    <source>
        <dbReference type="ARBA" id="ARBA00021528"/>
    </source>
</evidence>
<evidence type="ECO:0000256" key="2">
    <source>
        <dbReference type="ARBA" id="ARBA00004989"/>
    </source>
</evidence>
<dbReference type="KEGG" id="sapp:SAC06_08090"/>
<keyword evidence="5 9" id="KW-0808">Transferase</keyword>
<dbReference type="AlphaFoldDB" id="A0AAU7V6G4"/>
<proteinExistence type="predicted"/>
<protein>
    <recommendedName>
        <fullName evidence="4">Phosphate acetyltransferase</fullName>
        <ecNumber evidence="3">2.3.1.8</ecNumber>
    </recommendedName>
    <alternativeName>
        <fullName evidence="7">Phosphotransacetylase</fullName>
    </alternativeName>
</protein>
<dbReference type="Gene3D" id="3.40.50.10950">
    <property type="match status" value="1"/>
</dbReference>
<dbReference type="InterPro" id="IPR042113">
    <property type="entry name" value="P_AcTrfase_dom1"/>
</dbReference>
<evidence type="ECO:0000313" key="9">
    <source>
        <dbReference type="EMBL" id="XBW07594.1"/>
    </source>
</evidence>
<evidence type="ECO:0000256" key="1">
    <source>
        <dbReference type="ARBA" id="ARBA00000705"/>
    </source>
</evidence>
<evidence type="ECO:0000256" key="3">
    <source>
        <dbReference type="ARBA" id="ARBA00012707"/>
    </source>
</evidence>
<keyword evidence="6 9" id="KW-0012">Acyltransferase</keyword>
<sequence>MSSRILVMGTGSSPLNTQLVHEISQLLAAHSQSTGGQTFSELDAFAGLKFTRVIADPNQALAEVAVSIRSNSSDTVLIKGVDGVPAPSFDVTGWNLDVAANTGAQVLALIDGTGMNAELIEAEAAEFGRRAARHHATVGGLVVSGARGLDFQLGGIPAIEPPLSSEKLAEVTGADPSVVTPLMFQGDLLARASANRKTIVLPEPEDDRVLRATAELLAAQVANIVLVGEAGAVQARADQLGLDISGARIVSPHQPDLVEKYAAEFARLRAKKGVTLEQARAKVQDVTYFATMMVQLGDADGMVSGAIHTTADTIVPAFQIIKTAPGVSLVSSAFLMLLSDRVLVMGDCAVNPNPTPDQLAEIAVSTAQTARQFGLEPRVALLSYSTGSSGAGADVEAVTAATARVRELAPDLPVEGPIQYDAAVDPVVGQAKAPNSPVAGQANVLIFPNLNAGNIGYKAVQRSANAVAVGPILQGLRRPVNDLSRGALVEDIVNTVAITAVQAQAEGQN</sequence>
<dbReference type="NCBIfam" id="TIGR00651">
    <property type="entry name" value="pta"/>
    <property type="match status" value="1"/>
</dbReference>
<dbReference type="EMBL" id="CP138335">
    <property type="protein sequence ID" value="XBW07594.1"/>
    <property type="molecule type" value="Genomic_DNA"/>
</dbReference>
<comment type="pathway">
    <text evidence="2">Metabolic intermediate biosynthesis; acetyl-CoA biosynthesis; acetyl-CoA from acetate: step 2/2.</text>
</comment>
<dbReference type="GO" id="GO:0008959">
    <property type="term" value="F:phosphate acetyltransferase activity"/>
    <property type="evidence" value="ECO:0007669"/>
    <property type="project" value="UniProtKB-EC"/>
</dbReference>
<dbReference type="PANTHER" id="PTHR43356">
    <property type="entry name" value="PHOSPHATE ACETYLTRANSFERASE"/>
    <property type="match status" value="1"/>
</dbReference>
<dbReference type="Gene3D" id="3.40.50.10750">
    <property type="entry name" value="Isocitrate/Isopropylmalate dehydrogenase-like"/>
    <property type="match status" value="1"/>
</dbReference>
<dbReference type="NCBIfam" id="NF004167">
    <property type="entry name" value="PRK05632.1"/>
    <property type="match status" value="1"/>
</dbReference>